<keyword evidence="3" id="KW-1185">Reference proteome</keyword>
<comment type="caution">
    <text evidence="2">The sequence shown here is derived from an EMBL/GenBank/DDBJ whole genome shotgun (WGS) entry which is preliminary data.</text>
</comment>
<dbReference type="SUPFAM" id="SSF53098">
    <property type="entry name" value="Ribonuclease H-like"/>
    <property type="match status" value="1"/>
</dbReference>
<gene>
    <name evidence="2" type="ORF">OXX778_LOCUS683</name>
</gene>
<accession>A0A813LZF8</accession>
<protein>
    <recommendedName>
        <fullName evidence="1">Integrase catalytic domain-containing protein</fullName>
    </recommendedName>
</protein>
<organism evidence="2 3">
    <name type="scientific">Brachionus calyciflorus</name>
    <dbReference type="NCBI Taxonomy" id="104777"/>
    <lineage>
        <taxon>Eukaryota</taxon>
        <taxon>Metazoa</taxon>
        <taxon>Spiralia</taxon>
        <taxon>Gnathifera</taxon>
        <taxon>Rotifera</taxon>
        <taxon>Eurotatoria</taxon>
        <taxon>Monogononta</taxon>
        <taxon>Pseudotrocha</taxon>
        <taxon>Ploima</taxon>
        <taxon>Brachionidae</taxon>
        <taxon>Brachionus</taxon>
    </lineage>
</organism>
<dbReference type="AlphaFoldDB" id="A0A813LZF8"/>
<feature type="domain" description="Integrase catalytic" evidence="1">
    <location>
        <begin position="248"/>
        <end position="409"/>
    </location>
</feature>
<dbReference type="PANTHER" id="PTHR37984:SF15">
    <property type="entry name" value="INTEGRASE CATALYTIC DOMAIN-CONTAINING PROTEIN"/>
    <property type="match status" value="1"/>
</dbReference>
<dbReference type="SUPFAM" id="SSF56672">
    <property type="entry name" value="DNA/RNA polymerases"/>
    <property type="match status" value="1"/>
</dbReference>
<dbReference type="InterPro" id="IPR012337">
    <property type="entry name" value="RNaseH-like_sf"/>
</dbReference>
<dbReference type="InterPro" id="IPR043502">
    <property type="entry name" value="DNA/RNA_pol_sf"/>
</dbReference>
<sequence>MKNEVSFLGHVIGFGYIKPDPAKIEALFHYPRPYTLTQLQSFLGLAQYYRKFMEHFAQIAGPLYKLTTKEKTITSKNNKLNWNEKCKIHYKSGKTHTNADALSRWPLPIDDEKVQAQQLQHVADEKEPKIVINLIDIKQAEPEPQQFEISPVEQDKDQSFNWIKNLILEKGEKRPEFDQFDSNFHKRLYDLYEHLCIDKNLLLLKKENGTKLVVLPKHLMIQTIEKVHKCLTCHKVKQPKQLQRAQLQPIRPNKLLQLITIDITGPLPTSKNGNCYFLVICCHFSKWVALCPMNNTTSDKLAQNLIRFMMQFGLCTNIHSDLGTNFQSELMRKIYDLLDIHQLKTTAYHPECDGLTERFNRTPKTMIACYVNENQNNWDELLPFLSYAYNTSTHSTTNHSPYEVIFGRKPKIPIDLIIAESAENNEEGDVTVDLNATETENNYNEKSQVDQISAIIPLEVYWNYSRNLIIIK</sequence>
<evidence type="ECO:0000259" key="1">
    <source>
        <dbReference type="PROSITE" id="PS50994"/>
    </source>
</evidence>
<dbReference type="FunFam" id="3.30.420.10:FF:000032">
    <property type="entry name" value="Retrovirus-related Pol polyprotein from transposon 297-like Protein"/>
    <property type="match status" value="1"/>
</dbReference>
<dbReference type="InterPro" id="IPR043128">
    <property type="entry name" value="Rev_trsase/Diguanyl_cyclase"/>
</dbReference>
<dbReference type="InterPro" id="IPR050951">
    <property type="entry name" value="Retrovirus_Pol_polyprotein"/>
</dbReference>
<dbReference type="EMBL" id="CAJNOC010000036">
    <property type="protein sequence ID" value="CAF0708802.1"/>
    <property type="molecule type" value="Genomic_DNA"/>
</dbReference>
<evidence type="ECO:0000313" key="2">
    <source>
        <dbReference type="EMBL" id="CAF0708802.1"/>
    </source>
</evidence>
<dbReference type="PANTHER" id="PTHR37984">
    <property type="entry name" value="PROTEIN CBG26694"/>
    <property type="match status" value="1"/>
</dbReference>
<dbReference type="Gene3D" id="3.30.70.270">
    <property type="match status" value="1"/>
</dbReference>
<dbReference type="Pfam" id="PF00665">
    <property type="entry name" value="rve"/>
    <property type="match status" value="1"/>
</dbReference>
<dbReference type="InterPro" id="IPR001584">
    <property type="entry name" value="Integrase_cat-core"/>
</dbReference>
<dbReference type="Gene3D" id="3.30.420.10">
    <property type="entry name" value="Ribonuclease H-like superfamily/Ribonuclease H"/>
    <property type="match status" value="1"/>
</dbReference>
<dbReference type="Proteomes" id="UP000663879">
    <property type="component" value="Unassembled WGS sequence"/>
</dbReference>
<dbReference type="GO" id="GO:0015074">
    <property type="term" value="P:DNA integration"/>
    <property type="evidence" value="ECO:0007669"/>
    <property type="project" value="InterPro"/>
</dbReference>
<dbReference type="GO" id="GO:0003676">
    <property type="term" value="F:nucleic acid binding"/>
    <property type="evidence" value="ECO:0007669"/>
    <property type="project" value="InterPro"/>
</dbReference>
<proteinExistence type="predicted"/>
<evidence type="ECO:0000313" key="3">
    <source>
        <dbReference type="Proteomes" id="UP000663879"/>
    </source>
</evidence>
<reference evidence="2" key="1">
    <citation type="submission" date="2021-02" db="EMBL/GenBank/DDBJ databases">
        <authorList>
            <person name="Nowell W R."/>
        </authorList>
    </citation>
    <scope>NUCLEOTIDE SEQUENCE</scope>
    <source>
        <strain evidence="2">Ploen Becks lab</strain>
    </source>
</reference>
<dbReference type="InterPro" id="IPR036397">
    <property type="entry name" value="RNaseH_sf"/>
</dbReference>
<dbReference type="PROSITE" id="PS50994">
    <property type="entry name" value="INTEGRASE"/>
    <property type="match status" value="1"/>
</dbReference>
<name>A0A813LZF8_9BILA</name>
<dbReference type="OrthoDB" id="775972at2759"/>